<dbReference type="Proteomes" id="UP001162992">
    <property type="component" value="Chromosome 20"/>
</dbReference>
<evidence type="ECO:0000313" key="1">
    <source>
        <dbReference type="EMBL" id="KAJ7520147.1"/>
    </source>
</evidence>
<organism evidence="1 2">
    <name type="scientific">Diphasiastrum complanatum</name>
    <name type="common">Issler's clubmoss</name>
    <name type="synonym">Lycopodium complanatum</name>
    <dbReference type="NCBI Taxonomy" id="34168"/>
    <lineage>
        <taxon>Eukaryota</taxon>
        <taxon>Viridiplantae</taxon>
        <taxon>Streptophyta</taxon>
        <taxon>Embryophyta</taxon>
        <taxon>Tracheophyta</taxon>
        <taxon>Lycopodiopsida</taxon>
        <taxon>Lycopodiales</taxon>
        <taxon>Lycopodiaceae</taxon>
        <taxon>Lycopodioideae</taxon>
        <taxon>Diphasiastrum</taxon>
    </lineage>
</organism>
<gene>
    <name evidence="1" type="ORF">O6H91_20G068900</name>
</gene>
<proteinExistence type="predicted"/>
<reference evidence="2" key="1">
    <citation type="journal article" date="2024" name="Proc. Natl. Acad. Sci. U.S.A.">
        <title>Extraordinary preservation of gene collinearity over three hundred million years revealed in homosporous lycophytes.</title>
        <authorList>
            <person name="Li C."/>
            <person name="Wickell D."/>
            <person name="Kuo L.Y."/>
            <person name="Chen X."/>
            <person name="Nie B."/>
            <person name="Liao X."/>
            <person name="Peng D."/>
            <person name="Ji J."/>
            <person name="Jenkins J."/>
            <person name="Williams M."/>
            <person name="Shu S."/>
            <person name="Plott C."/>
            <person name="Barry K."/>
            <person name="Rajasekar S."/>
            <person name="Grimwood J."/>
            <person name="Han X."/>
            <person name="Sun S."/>
            <person name="Hou Z."/>
            <person name="He W."/>
            <person name="Dai G."/>
            <person name="Sun C."/>
            <person name="Schmutz J."/>
            <person name="Leebens-Mack J.H."/>
            <person name="Li F.W."/>
            <person name="Wang L."/>
        </authorList>
    </citation>
    <scope>NUCLEOTIDE SEQUENCE [LARGE SCALE GENOMIC DNA]</scope>
    <source>
        <strain evidence="2">cv. PW_Plant_1</strain>
    </source>
</reference>
<dbReference type="EMBL" id="CM055111">
    <property type="protein sequence ID" value="KAJ7520147.1"/>
    <property type="molecule type" value="Genomic_DNA"/>
</dbReference>
<comment type="caution">
    <text evidence="1">The sequence shown here is derived from an EMBL/GenBank/DDBJ whole genome shotgun (WGS) entry which is preliminary data.</text>
</comment>
<protein>
    <submittedName>
        <fullName evidence="1">Uncharacterized protein</fullName>
    </submittedName>
</protein>
<keyword evidence="2" id="KW-1185">Reference proteome</keyword>
<name>A0ACC2ARI7_DIPCM</name>
<accession>A0ACC2ARI7</accession>
<evidence type="ECO:0000313" key="2">
    <source>
        <dbReference type="Proteomes" id="UP001162992"/>
    </source>
</evidence>
<sequence length="749" mass="82497">MGSVGWIIFQMVLLALAALSCEAAPSKLEAEQGNFLSQEVHWFTQTLDHFAPQDRRQFSQRYYKFLDYFKAPDGPIFLRICGEYTCQGINNDYNAVLAKKFGAAMVCLEHRYYGESSPFAELTSENLEYLSSKQAIFDLATFRSYYQGEVNDKYNRSEFENPWFVFGISYPGALSAWFRLKFPHLTRGSVASSGVVKAVLKYTAFDEQVGESAGPDCKSALQEVSALVEKSLSTNALAVKSLFGAERLENDGDFLYFLADAAAIAFQYGNPDILCLPLVAVYLSGQDLLGAYAEYVKTYYIGIYGADVASYDQEYLKENILAGPGNADRPWWYQVCTEVAYFQVAPANNSVRSSKINTKYHLDLCANVFGNGTYPEVDETNLYYGGSKIAGSKILFMNGSQDPWRHASKQKSSPGEPAHIITCHNCGHGVDMRGCPQSPIQLEGDATKCARPDEVHKGAVVALGKFDALHVGHRALAEHAAGMGTPFLVSFKGMAEVLGWEQKLPIVAKCDRKRVMGIWAISCGGMVPQEYSLEFGKVRSLSPKQFVEKLALELHVKGVVAGANYRFGYKAAGDASDLVRLCVDYGLEVFIVDPVMDVSGEYSLPVEGAITDNKRERGQVSSTRVRKALAAGQIKRVAGLLGRNHRLLITSQNMKRKQQSISIPLLNVLNQPPKEGTYVCIVTVEGQNLKLPGRADIIELGNEEIVITATDIEIPSESGKLNLFMPSTLLGLEFLSESLYLSDSQFDAA</sequence>